<dbReference type="PANTHER" id="PTHR43711:SF31">
    <property type="entry name" value="HISTIDINE KINASE"/>
    <property type="match status" value="1"/>
</dbReference>
<evidence type="ECO:0000313" key="8">
    <source>
        <dbReference type="EMBL" id="SIT95744.1"/>
    </source>
</evidence>
<dbReference type="EMBL" id="FTPU01000003">
    <property type="protein sequence ID" value="SIT95744.1"/>
    <property type="molecule type" value="Genomic_DNA"/>
</dbReference>
<evidence type="ECO:0000256" key="1">
    <source>
        <dbReference type="ARBA" id="ARBA00000085"/>
    </source>
</evidence>
<dbReference type="GO" id="GO:0000155">
    <property type="term" value="F:phosphorelay sensor kinase activity"/>
    <property type="evidence" value="ECO:0007669"/>
    <property type="project" value="InterPro"/>
</dbReference>
<dbReference type="InterPro" id="IPR019734">
    <property type="entry name" value="TPR_rpt"/>
</dbReference>
<gene>
    <name evidence="8" type="ORF">SAMN05660493_00399</name>
</gene>
<feature type="domain" description="Histidine kinase" evidence="7">
    <location>
        <begin position="502"/>
        <end position="706"/>
    </location>
</feature>
<proteinExistence type="predicted"/>
<evidence type="ECO:0000256" key="5">
    <source>
        <dbReference type="ARBA" id="ARBA00023012"/>
    </source>
</evidence>
<dbReference type="PROSITE" id="PS50109">
    <property type="entry name" value="HIS_KIN"/>
    <property type="match status" value="1"/>
</dbReference>
<reference evidence="9" key="1">
    <citation type="submission" date="2016-10" db="EMBL/GenBank/DDBJ databases">
        <authorList>
            <person name="Varghese N."/>
            <person name="Submissions S."/>
        </authorList>
    </citation>
    <scope>NUCLEOTIDE SEQUENCE [LARGE SCALE GENOMIC DNA]</scope>
    <source>
        <strain evidence="9">DSM 19482</strain>
    </source>
</reference>
<keyword evidence="6" id="KW-1133">Transmembrane helix</keyword>
<name>A0A1U7PT86_9FLAO</name>
<dbReference type="CDD" id="cd00082">
    <property type="entry name" value="HisKA"/>
    <property type="match status" value="1"/>
</dbReference>
<dbReference type="Gene3D" id="1.10.287.130">
    <property type="match status" value="1"/>
</dbReference>
<dbReference type="SUPFAM" id="SSF48452">
    <property type="entry name" value="TPR-like"/>
    <property type="match status" value="2"/>
</dbReference>
<dbReference type="InterPro" id="IPR036890">
    <property type="entry name" value="HATPase_C_sf"/>
</dbReference>
<keyword evidence="6" id="KW-0812">Transmembrane</keyword>
<dbReference type="SUPFAM" id="SSF55874">
    <property type="entry name" value="ATPase domain of HSP90 chaperone/DNA topoisomerase II/histidine kinase"/>
    <property type="match status" value="1"/>
</dbReference>
<organism evidence="8 9">
    <name type="scientific">Epilithonimonas bovis DSM 19482</name>
    <dbReference type="NCBI Taxonomy" id="1121284"/>
    <lineage>
        <taxon>Bacteria</taxon>
        <taxon>Pseudomonadati</taxon>
        <taxon>Bacteroidota</taxon>
        <taxon>Flavobacteriia</taxon>
        <taxon>Flavobacteriales</taxon>
        <taxon>Weeksellaceae</taxon>
        <taxon>Chryseobacterium group</taxon>
        <taxon>Epilithonimonas</taxon>
    </lineage>
</organism>
<dbReference type="STRING" id="1121284.SAMN05660493_00399"/>
<dbReference type="SUPFAM" id="SSF47384">
    <property type="entry name" value="Homodimeric domain of signal transducing histidine kinase"/>
    <property type="match status" value="1"/>
</dbReference>
<accession>A0A1U7PT86</accession>
<keyword evidence="9" id="KW-1185">Reference proteome</keyword>
<dbReference type="InterPro" id="IPR036097">
    <property type="entry name" value="HisK_dim/P_sf"/>
</dbReference>
<keyword evidence="6" id="KW-0472">Membrane</keyword>
<dbReference type="Pfam" id="PF02518">
    <property type="entry name" value="HATPase_c"/>
    <property type="match status" value="1"/>
</dbReference>
<evidence type="ECO:0000256" key="2">
    <source>
        <dbReference type="ARBA" id="ARBA00012438"/>
    </source>
</evidence>
<evidence type="ECO:0000256" key="4">
    <source>
        <dbReference type="ARBA" id="ARBA00022777"/>
    </source>
</evidence>
<dbReference type="InterPro" id="IPR005467">
    <property type="entry name" value="His_kinase_dom"/>
</dbReference>
<dbReference type="InterPro" id="IPR003661">
    <property type="entry name" value="HisK_dim/P_dom"/>
</dbReference>
<dbReference type="AlphaFoldDB" id="A0A1U7PT86"/>
<dbReference type="Gene3D" id="1.25.40.10">
    <property type="entry name" value="Tetratricopeptide repeat domain"/>
    <property type="match status" value="2"/>
</dbReference>
<evidence type="ECO:0000313" key="9">
    <source>
        <dbReference type="Proteomes" id="UP000187261"/>
    </source>
</evidence>
<dbReference type="Proteomes" id="UP000187261">
    <property type="component" value="Unassembled WGS sequence"/>
</dbReference>
<feature type="transmembrane region" description="Helical" evidence="6">
    <location>
        <begin position="452"/>
        <end position="470"/>
    </location>
</feature>
<dbReference type="SMART" id="SM00028">
    <property type="entry name" value="TPR"/>
    <property type="match status" value="5"/>
</dbReference>
<sequence length="712" mass="83221">MDEKIIVALYLYYKPLIMRKIYLLFSLLSLLLLPAQKQPDLYLYKTSEEKIKAWEAYCESLAESENYTLLIREAETGIHLSKEYPRYLSQFYFYKGYGYEYTNNQYRSAAANFEKSLKLAQQTHYLKQEALSLMRLNYMYYSLKEFKKGEDLINYVKKIVDTVRTRHSKAILLGSIGEYYLDRSEFENFINYKLKAIDYLLLDKNKNELNDNNIGVSYLQIADAYNDMKQYEKAIEYCNYATSYLKKSDGIAFLYNTFIEAYTRLGKIDLAKKYYTELYETARYNPMLFLNISYANRNMSEFYLDKNRLNLADDYADKALLFATKSNDEEILMEANTIKGKVLFQQGKYRQAITTLTKALNFAYVYDKRFYSEINKKLSESYAAQNQWKKAYEYYKAYSQTNDSLALESGKQSLANAEAQFQNKGKMQEIKSLVTENTIHELNIKNSEKQRIYLLSGLVAIGIIGGLLYYQSNNRKKINRKLMKLNAELDKANKTKMQFFGILNHDLRSPVISLINFLHLQKEAPEMMNNETKDRLELQTTKATEQLLNQMEDLLLWSKGQMDNFVPALKHYKVEDIFSEVKNEFVWVQNIDISFRNPQEMTIYTDKEYLKTIIRNLINNSIKVLQNKSGALIICRAWEENAESVIEISDNGGGANLDKFRALYDDRESVGLRTGLGLHVIRDLCKSIHCNIDVKSDLLIGETYIILRSKKV</sequence>
<evidence type="ECO:0000256" key="6">
    <source>
        <dbReference type="SAM" id="Phobius"/>
    </source>
</evidence>
<dbReference type="InterPro" id="IPR050736">
    <property type="entry name" value="Sensor_HK_Regulatory"/>
</dbReference>
<dbReference type="Gene3D" id="3.30.565.10">
    <property type="entry name" value="Histidine kinase-like ATPase, C-terminal domain"/>
    <property type="match status" value="1"/>
</dbReference>
<dbReference type="PANTHER" id="PTHR43711">
    <property type="entry name" value="TWO-COMPONENT HISTIDINE KINASE"/>
    <property type="match status" value="1"/>
</dbReference>
<dbReference type="EC" id="2.7.13.3" evidence="2"/>
<keyword evidence="3" id="KW-0808">Transferase</keyword>
<keyword evidence="5" id="KW-0902">Two-component regulatory system</keyword>
<dbReference type="InterPro" id="IPR011990">
    <property type="entry name" value="TPR-like_helical_dom_sf"/>
</dbReference>
<comment type="catalytic activity">
    <reaction evidence="1">
        <text>ATP + protein L-histidine = ADP + protein N-phospho-L-histidine.</text>
        <dbReference type="EC" id="2.7.13.3"/>
    </reaction>
</comment>
<protein>
    <recommendedName>
        <fullName evidence="2">histidine kinase</fullName>
        <ecNumber evidence="2">2.7.13.3</ecNumber>
    </recommendedName>
</protein>
<dbReference type="InterPro" id="IPR003594">
    <property type="entry name" value="HATPase_dom"/>
</dbReference>
<evidence type="ECO:0000256" key="3">
    <source>
        <dbReference type="ARBA" id="ARBA00022679"/>
    </source>
</evidence>
<keyword evidence="4" id="KW-0418">Kinase</keyword>
<evidence type="ECO:0000259" key="7">
    <source>
        <dbReference type="PROSITE" id="PS50109"/>
    </source>
</evidence>